<comment type="similarity">
    <text evidence="1">Belongs to the MEMO1 family.</text>
</comment>
<dbReference type="InterPro" id="IPR002737">
    <property type="entry name" value="MEMO1_fam"/>
</dbReference>
<organism evidence="2 3">
    <name type="scientific">Cryptococcus decagattii</name>
    <dbReference type="NCBI Taxonomy" id="1859122"/>
    <lineage>
        <taxon>Eukaryota</taxon>
        <taxon>Fungi</taxon>
        <taxon>Dikarya</taxon>
        <taxon>Basidiomycota</taxon>
        <taxon>Agaricomycotina</taxon>
        <taxon>Tremellomycetes</taxon>
        <taxon>Tremellales</taxon>
        <taxon>Cryptococcaceae</taxon>
        <taxon>Cryptococcus</taxon>
        <taxon>Cryptococcus gattii species complex</taxon>
    </lineage>
</organism>
<accession>A0ABZ2B0U6</accession>
<proteinExistence type="inferred from homology"/>
<evidence type="ECO:0000256" key="1">
    <source>
        <dbReference type="ARBA" id="ARBA00006315"/>
    </source>
</evidence>
<protein>
    <submittedName>
        <fullName evidence="2">AmmeMemoRadiSam system protein B</fullName>
    </submittedName>
</protein>
<sequence length="346" mass="38633">MSSVREATHAGSWYTSSRSGLHNQLSQNLSAVKPISTLDYDPPVSNAKAIIAPHAGYSYSGPAAAWAYAAVPTEKIKRVFLLGPSHHAYLPGVALSKFEAYETPLGDIPLDIDTINELRATRIFSDMNSSTDEDEHSLEMHLPYIRLIFQERNDLKLVPILVGHPNASTSAKLSEVLAKYWQDDKTFFVISSDFCHWGSRFACTPYYPNIPPLVNPVPPVKSSTSSISRILTQPPELVKKFSSATSNPDVPIWKSIEYMDHEGMDLLRKPGEDGAVEKWHGYLERTKNTICGRNPITVLLNLVQFVYKDQQVKPEFIFVRYEQSSRCVTGKDSSVSYVSGVLRVPQ</sequence>
<keyword evidence="3" id="KW-1185">Reference proteome</keyword>
<name>A0ABZ2B0U6_9TREE</name>
<dbReference type="Proteomes" id="UP001432216">
    <property type="component" value="Chromosome 7"/>
</dbReference>
<dbReference type="HAMAP" id="MF_00055">
    <property type="entry name" value="MEMO1"/>
    <property type="match status" value="1"/>
</dbReference>
<dbReference type="PANTHER" id="PTHR11060:SF0">
    <property type="entry name" value="PROTEIN MEMO1"/>
    <property type="match status" value="1"/>
</dbReference>
<dbReference type="PANTHER" id="PTHR11060">
    <property type="entry name" value="PROTEIN MEMO1"/>
    <property type="match status" value="1"/>
</dbReference>
<dbReference type="Gene3D" id="3.40.830.10">
    <property type="entry name" value="LigB-like"/>
    <property type="match status" value="1"/>
</dbReference>
<evidence type="ECO:0000313" key="3">
    <source>
        <dbReference type="Proteomes" id="UP001432216"/>
    </source>
</evidence>
<dbReference type="CDD" id="cd07361">
    <property type="entry name" value="MEMO_like"/>
    <property type="match status" value="1"/>
</dbReference>
<reference evidence="2 3" key="1">
    <citation type="submission" date="2024-01" db="EMBL/GenBank/DDBJ databases">
        <title>Comparative genomics of Cryptococcus and Kwoniella reveals pathogenesis evolution and contrasting modes of karyotype evolution via chromosome fusion or intercentromeric recombination.</title>
        <authorList>
            <person name="Coelho M.A."/>
            <person name="David-Palma M."/>
            <person name="Shea T."/>
            <person name="Bowers K."/>
            <person name="McGinley-Smith S."/>
            <person name="Mohammad A.W."/>
            <person name="Gnirke A."/>
            <person name="Yurkov A.M."/>
            <person name="Nowrousian M."/>
            <person name="Sun S."/>
            <person name="Cuomo C.A."/>
            <person name="Heitman J."/>
        </authorList>
    </citation>
    <scope>NUCLEOTIDE SEQUENCE [LARGE SCALE GENOMIC DNA]</scope>
    <source>
        <strain evidence="2 3">7685027</strain>
    </source>
</reference>
<dbReference type="EMBL" id="CP143812">
    <property type="protein sequence ID" value="WVO23271.1"/>
    <property type="molecule type" value="Genomic_DNA"/>
</dbReference>
<evidence type="ECO:0000313" key="2">
    <source>
        <dbReference type="EMBL" id="WVO23271.1"/>
    </source>
</evidence>
<dbReference type="RefSeq" id="XP_064722510.1">
    <property type="nucleotide sequence ID" value="XM_064866438.1"/>
</dbReference>
<dbReference type="NCBIfam" id="TIGR04336">
    <property type="entry name" value="AmmeMemoSam_B"/>
    <property type="match status" value="1"/>
</dbReference>
<gene>
    <name evidence="2" type="ORF">IAS62_004620</name>
</gene>
<dbReference type="GeneID" id="89991392"/>
<dbReference type="Pfam" id="PF01875">
    <property type="entry name" value="Memo"/>
    <property type="match status" value="1"/>
</dbReference>